<dbReference type="Proteomes" id="UP000507470">
    <property type="component" value="Unassembled WGS sequence"/>
</dbReference>
<dbReference type="PANTHER" id="PTHR11829:SF343">
    <property type="entry name" value="FORK-HEAD DOMAIN-CONTAINING PROTEIN"/>
    <property type="match status" value="1"/>
</dbReference>
<dbReference type="EMBL" id="CACVKT020004265">
    <property type="protein sequence ID" value="CAC5388792.1"/>
    <property type="molecule type" value="Genomic_DNA"/>
</dbReference>
<dbReference type="CDD" id="cd20035">
    <property type="entry name" value="FH_FOXQ2-like"/>
    <property type="match status" value="1"/>
</dbReference>
<dbReference type="PRINTS" id="PR00053">
    <property type="entry name" value="FORKHEAD"/>
</dbReference>
<evidence type="ECO:0000256" key="3">
    <source>
        <dbReference type="PROSITE-ProRule" id="PRU00089"/>
    </source>
</evidence>
<evidence type="ECO:0000256" key="4">
    <source>
        <dbReference type="SAM" id="MobiDB-lite"/>
    </source>
</evidence>
<evidence type="ECO:0000256" key="2">
    <source>
        <dbReference type="ARBA" id="ARBA00023242"/>
    </source>
</evidence>
<keyword evidence="7" id="KW-1185">Reference proteome</keyword>
<dbReference type="InterPro" id="IPR001766">
    <property type="entry name" value="Fork_head_dom"/>
</dbReference>
<dbReference type="GO" id="GO:0030154">
    <property type="term" value="P:cell differentiation"/>
    <property type="evidence" value="ECO:0007669"/>
    <property type="project" value="TreeGrafter"/>
</dbReference>
<dbReference type="InterPro" id="IPR030456">
    <property type="entry name" value="TF_fork_head_CS_2"/>
</dbReference>
<feature type="domain" description="Fork-head" evidence="5">
    <location>
        <begin position="90"/>
        <end position="182"/>
    </location>
</feature>
<evidence type="ECO:0000313" key="7">
    <source>
        <dbReference type="Proteomes" id="UP000507470"/>
    </source>
</evidence>
<dbReference type="GO" id="GO:0000978">
    <property type="term" value="F:RNA polymerase II cis-regulatory region sequence-specific DNA binding"/>
    <property type="evidence" value="ECO:0007669"/>
    <property type="project" value="TreeGrafter"/>
</dbReference>
<dbReference type="OrthoDB" id="5954824at2759"/>
<evidence type="ECO:0000259" key="5">
    <source>
        <dbReference type="PROSITE" id="PS50039"/>
    </source>
</evidence>
<dbReference type="InterPro" id="IPR036388">
    <property type="entry name" value="WH-like_DNA-bd_sf"/>
</dbReference>
<reference evidence="6 7" key="1">
    <citation type="submission" date="2020-06" db="EMBL/GenBank/DDBJ databases">
        <authorList>
            <person name="Li R."/>
            <person name="Bekaert M."/>
        </authorList>
    </citation>
    <scope>NUCLEOTIDE SEQUENCE [LARGE SCALE GENOMIC DNA]</scope>
    <source>
        <strain evidence="7">wild</strain>
    </source>
</reference>
<dbReference type="FunFam" id="1.10.10.10:FF:000352">
    <property type="entry name" value="Forkhead box Q2"/>
    <property type="match status" value="1"/>
</dbReference>
<protein>
    <recommendedName>
        <fullName evidence="5">Fork-head domain-containing protein</fullName>
    </recommendedName>
</protein>
<name>A0A6J8BYN3_MYTCO</name>
<dbReference type="PROSITE" id="PS50039">
    <property type="entry name" value="FORK_HEAD_3"/>
    <property type="match status" value="1"/>
</dbReference>
<dbReference type="Pfam" id="PF00250">
    <property type="entry name" value="Forkhead"/>
    <property type="match status" value="1"/>
</dbReference>
<sequence>MCNTNPTAMVLPYGLKVSTQTPYLHFGVSPMALDIQRAQQLYDYSTRLQYGLSRYPNALGLSPYHPSPAEAYMQHYFKDPRARFIHEEPKPNHSYIGLIAMAILSARDKKLVLSDIYQWILDNYPYFRARGPGWRNSIRHNLSLNDCFIKSGRSANGKGHYWAIHPANVDDFQKGDFRRRRAQRRVRKHMGLSVPDDEDSPSPSPTSTSHTWDDNSNENLRTDEKVSEEEEEDIKVEIIDESENQITQNQIPRQQPTTRKRLFDVESLLAPDDIVIKRPTVFDIRNLKFHSSVDSSSSTSHNSQSDNNSELSDNSEKENIANSSCEDNDCSDDKVSHTENSMQTYSNIDTKDPIVIASRPSAFQNAHARAWNSFMPYLATYPYIRRQQGLGNPSACPNSSTFEGLSTGNIFKSASE</sequence>
<dbReference type="InterPro" id="IPR050211">
    <property type="entry name" value="FOX_domain-containing"/>
</dbReference>
<dbReference type="GO" id="GO:0005634">
    <property type="term" value="C:nucleus"/>
    <property type="evidence" value="ECO:0007669"/>
    <property type="project" value="UniProtKB-SubCell"/>
</dbReference>
<keyword evidence="2 3" id="KW-0539">Nucleus</keyword>
<dbReference type="Gene3D" id="1.10.10.10">
    <property type="entry name" value="Winged helix-like DNA-binding domain superfamily/Winged helix DNA-binding domain"/>
    <property type="match status" value="1"/>
</dbReference>
<proteinExistence type="predicted"/>
<organism evidence="6 7">
    <name type="scientific">Mytilus coruscus</name>
    <name type="common">Sea mussel</name>
    <dbReference type="NCBI Taxonomy" id="42192"/>
    <lineage>
        <taxon>Eukaryota</taxon>
        <taxon>Metazoa</taxon>
        <taxon>Spiralia</taxon>
        <taxon>Lophotrochozoa</taxon>
        <taxon>Mollusca</taxon>
        <taxon>Bivalvia</taxon>
        <taxon>Autobranchia</taxon>
        <taxon>Pteriomorphia</taxon>
        <taxon>Mytilida</taxon>
        <taxon>Mytiloidea</taxon>
        <taxon>Mytilidae</taxon>
        <taxon>Mytilinae</taxon>
        <taxon>Mytilus</taxon>
    </lineage>
</organism>
<dbReference type="InterPro" id="IPR036390">
    <property type="entry name" value="WH_DNA-bd_sf"/>
</dbReference>
<feature type="compositionally biased region" description="Acidic residues" evidence="4">
    <location>
        <begin position="226"/>
        <end position="243"/>
    </location>
</feature>
<feature type="region of interest" description="Disordered" evidence="4">
    <location>
        <begin position="183"/>
        <end position="258"/>
    </location>
</feature>
<dbReference type="InterPro" id="IPR047519">
    <property type="entry name" value="FH_FOXQ2-like"/>
</dbReference>
<gene>
    <name evidence="6" type="ORF">MCOR_24031</name>
</gene>
<evidence type="ECO:0000313" key="6">
    <source>
        <dbReference type="EMBL" id="CAC5388792.1"/>
    </source>
</evidence>
<feature type="compositionally biased region" description="Polar residues" evidence="4">
    <location>
        <begin position="244"/>
        <end position="257"/>
    </location>
</feature>
<dbReference type="GO" id="GO:0009653">
    <property type="term" value="P:anatomical structure morphogenesis"/>
    <property type="evidence" value="ECO:0007669"/>
    <property type="project" value="TreeGrafter"/>
</dbReference>
<dbReference type="PANTHER" id="PTHR11829">
    <property type="entry name" value="FORKHEAD BOX PROTEIN"/>
    <property type="match status" value="1"/>
</dbReference>
<dbReference type="PROSITE" id="PS00658">
    <property type="entry name" value="FORK_HEAD_2"/>
    <property type="match status" value="1"/>
</dbReference>
<keyword evidence="1 3" id="KW-0238">DNA-binding</keyword>
<accession>A0A6J8BYN3</accession>
<dbReference type="AlphaFoldDB" id="A0A6J8BYN3"/>
<dbReference type="GO" id="GO:0000981">
    <property type="term" value="F:DNA-binding transcription factor activity, RNA polymerase II-specific"/>
    <property type="evidence" value="ECO:0007669"/>
    <property type="project" value="TreeGrafter"/>
</dbReference>
<feature type="compositionally biased region" description="Low complexity" evidence="4">
    <location>
        <begin position="292"/>
        <end position="312"/>
    </location>
</feature>
<comment type="subcellular location">
    <subcellularLocation>
        <location evidence="3">Nucleus</location>
    </subcellularLocation>
</comment>
<evidence type="ECO:0000256" key="1">
    <source>
        <dbReference type="ARBA" id="ARBA00023125"/>
    </source>
</evidence>
<dbReference type="SMART" id="SM00339">
    <property type="entry name" value="FH"/>
    <property type="match status" value="1"/>
</dbReference>
<dbReference type="SUPFAM" id="SSF46785">
    <property type="entry name" value="Winged helix' DNA-binding domain"/>
    <property type="match status" value="1"/>
</dbReference>
<feature type="region of interest" description="Disordered" evidence="4">
    <location>
        <begin position="292"/>
        <end position="346"/>
    </location>
</feature>
<feature type="DNA-binding region" description="Fork-head" evidence="3">
    <location>
        <begin position="90"/>
        <end position="182"/>
    </location>
</feature>